<protein>
    <submittedName>
        <fullName evidence="2">Peptidase inhibitor family I36</fullName>
    </submittedName>
</protein>
<dbReference type="AlphaFoldDB" id="A0A1G9HI13"/>
<proteinExistence type="predicted"/>
<reference evidence="2 3" key="1">
    <citation type="submission" date="2016-10" db="EMBL/GenBank/DDBJ databases">
        <authorList>
            <person name="de Groot N.N."/>
        </authorList>
    </citation>
    <scope>NUCLEOTIDE SEQUENCE [LARGE SCALE GENOMIC DNA]</scope>
    <source>
        <strain evidence="2 3">CGMCC 4.6533</strain>
    </source>
</reference>
<sequence length="147" mass="16103">MRRAIIGVLLALFAATLLATPAKAEPEPSYFDKSKLSTTFQKPPISTIMDDGVCNWYDLCVFESPNLTGRMADFTYMDTTGHPSWGTHTYNAFIANNDESAINAHLFLSAYICTNTFQAGQCGRLVPGGYGNTAPTFANNSESHYWG</sequence>
<dbReference type="RefSeq" id="WP_090943346.1">
    <property type="nucleotide sequence ID" value="NZ_FNDJ01000022.1"/>
</dbReference>
<evidence type="ECO:0000313" key="3">
    <source>
        <dbReference type="Proteomes" id="UP000199202"/>
    </source>
</evidence>
<name>A0A1G9HI13_9ACTN</name>
<dbReference type="Pfam" id="PF03995">
    <property type="entry name" value="Inhibitor_I36"/>
    <property type="match status" value="1"/>
</dbReference>
<gene>
    <name evidence="2" type="ORF">SAMN05421869_122113</name>
</gene>
<evidence type="ECO:0000313" key="2">
    <source>
        <dbReference type="EMBL" id="SDL12502.1"/>
    </source>
</evidence>
<dbReference type="STRING" id="633440.SAMN05421869_122113"/>
<feature type="signal peptide" evidence="1">
    <location>
        <begin position="1"/>
        <end position="24"/>
    </location>
</feature>
<dbReference type="EMBL" id="FNDJ01000022">
    <property type="protein sequence ID" value="SDL12502.1"/>
    <property type="molecule type" value="Genomic_DNA"/>
</dbReference>
<organism evidence="2 3">
    <name type="scientific">Nonomuraea jiangxiensis</name>
    <dbReference type="NCBI Taxonomy" id="633440"/>
    <lineage>
        <taxon>Bacteria</taxon>
        <taxon>Bacillati</taxon>
        <taxon>Actinomycetota</taxon>
        <taxon>Actinomycetes</taxon>
        <taxon>Streptosporangiales</taxon>
        <taxon>Streptosporangiaceae</taxon>
        <taxon>Nonomuraea</taxon>
    </lineage>
</organism>
<accession>A0A1G9HI13</accession>
<feature type="chain" id="PRO_5011495568" evidence="1">
    <location>
        <begin position="25"/>
        <end position="147"/>
    </location>
</feature>
<keyword evidence="3" id="KW-1185">Reference proteome</keyword>
<evidence type="ECO:0000256" key="1">
    <source>
        <dbReference type="SAM" id="SignalP"/>
    </source>
</evidence>
<dbReference type="Proteomes" id="UP000199202">
    <property type="component" value="Unassembled WGS sequence"/>
</dbReference>
<keyword evidence="1" id="KW-0732">Signal</keyword>